<gene>
    <name evidence="12" type="ORF">FHS49_002231</name>
</gene>
<evidence type="ECO:0000256" key="3">
    <source>
        <dbReference type="ARBA" id="ARBA00022670"/>
    </source>
</evidence>
<evidence type="ECO:0000256" key="6">
    <source>
        <dbReference type="ARBA" id="ARBA00022833"/>
    </source>
</evidence>
<evidence type="ECO:0000256" key="4">
    <source>
        <dbReference type="ARBA" id="ARBA00022723"/>
    </source>
</evidence>
<dbReference type="InterPro" id="IPR050626">
    <property type="entry name" value="Peptidase_M16"/>
</dbReference>
<feature type="domain" description="Peptidase M16 C-terminal" evidence="11">
    <location>
        <begin position="712"/>
        <end position="890"/>
    </location>
</feature>
<dbReference type="AlphaFoldDB" id="A0A7W9AIA8"/>
<dbReference type="RefSeq" id="WP_184018341.1">
    <property type="nucleotide sequence ID" value="NZ_JACIJC010000003.1"/>
</dbReference>
<evidence type="ECO:0000259" key="11">
    <source>
        <dbReference type="Pfam" id="PF05193"/>
    </source>
</evidence>
<reference evidence="12 13" key="1">
    <citation type="submission" date="2020-08" db="EMBL/GenBank/DDBJ databases">
        <title>Genomic Encyclopedia of Type Strains, Phase IV (KMG-IV): sequencing the most valuable type-strain genomes for metagenomic binning, comparative biology and taxonomic classification.</title>
        <authorList>
            <person name="Goeker M."/>
        </authorList>
    </citation>
    <scope>NUCLEOTIDE SEQUENCE [LARGE SCALE GENOMIC DNA]</scope>
    <source>
        <strain evidence="12 13">DSM 25079</strain>
    </source>
</reference>
<keyword evidence="9" id="KW-0732">Signal</keyword>
<dbReference type="GO" id="GO:0006508">
    <property type="term" value="P:proteolysis"/>
    <property type="evidence" value="ECO:0007669"/>
    <property type="project" value="UniProtKB-KW"/>
</dbReference>
<protein>
    <submittedName>
        <fullName evidence="12">Zinc protease</fullName>
        <ecNumber evidence="12">3.4.24.-</ecNumber>
    </submittedName>
</protein>
<name>A0A7W9AIA8_9SPHN</name>
<proteinExistence type="inferred from homology"/>
<evidence type="ECO:0000256" key="1">
    <source>
        <dbReference type="ARBA" id="ARBA00001947"/>
    </source>
</evidence>
<dbReference type="InterPro" id="IPR001431">
    <property type="entry name" value="Pept_M16_Zn_BS"/>
</dbReference>
<dbReference type="InterPro" id="IPR007863">
    <property type="entry name" value="Peptidase_M16_C"/>
</dbReference>
<dbReference type="Gene3D" id="3.30.830.10">
    <property type="entry name" value="Metalloenzyme, LuxS/M16 peptidase-like"/>
    <property type="match status" value="3"/>
</dbReference>
<evidence type="ECO:0000313" key="13">
    <source>
        <dbReference type="Proteomes" id="UP000549617"/>
    </source>
</evidence>
<dbReference type="PANTHER" id="PTHR43690:SF17">
    <property type="entry name" value="PROTEIN YHJJ"/>
    <property type="match status" value="1"/>
</dbReference>
<feature type="domain" description="Peptidase M16 N-terminal" evidence="10">
    <location>
        <begin position="87"/>
        <end position="201"/>
    </location>
</feature>
<evidence type="ECO:0000256" key="5">
    <source>
        <dbReference type="ARBA" id="ARBA00022801"/>
    </source>
</evidence>
<evidence type="ECO:0000256" key="2">
    <source>
        <dbReference type="ARBA" id="ARBA00007261"/>
    </source>
</evidence>
<keyword evidence="6" id="KW-0862">Zinc</keyword>
<keyword evidence="7" id="KW-0482">Metalloprotease</keyword>
<dbReference type="PROSITE" id="PS00143">
    <property type="entry name" value="INSULINASE"/>
    <property type="match status" value="1"/>
</dbReference>
<dbReference type="Pfam" id="PF00675">
    <property type="entry name" value="Peptidase_M16"/>
    <property type="match status" value="1"/>
</dbReference>
<dbReference type="GO" id="GO:0004222">
    <property type="term" value="F:metalloendopeptidase activity"/>
    <property type="evidence" value="ECO:0007669"/>
    <property type="project" value="InterPro"/>
</dbReference>
<dbReference type="SUPFAM" id="SSF63411">
    <property type="entry name" value="LuxS/MPP-like metallohydrolase"/>
    <property type="match status" value="3"/>
</dbReference>
<evidence type="ECO:0000313" key="12">
    <source>
        <dbReference type="EMBL" id="MBB5686215.1"/>
    </source>
</evidence>
<feature type="signal peptide" evidence="9">
    <location>
        <begin position="1"/>
        <end position="23"/>
    </location>
</feature>
<evidence type="ECO:0000259" key="10">
    <source>
        <dbReference type="Pfam" id="PF00675"/>
    </source>
</evidence>
<dbReference type="InterPro" id="IPR011249">
    <property type="entry name" value="Metalloenz_LuxS/M16"/>
</dbReference>
<comment type="similarity">
    <text evidence="2 8">Belongs to the peptidase M16 family.</text>
</comment>
<comment type="cofactor">
    <cofactor evidence="1">
        <name>Zn(2+)</name>
        <dbReference type="ChEBI" id="CHEBI:29105"/>
    </cofactor>
</comment>
<dbReference type="InterPro" id="IPR011765">
    <property type="entry name" value="Pept_M16_N"/>
</dbReference>
<dbReference type="Proteomes" id="UP000549617">
    <property type="component" value="Unassembled WGS sequence"/>
</dbReference>
<comment type="caution">
    <text evidence="12">The sequence shown here is derived from an EMBL/GenBank/DDBJ whole genome shotgun (WGS) entry which is preliminary data.</text>
</comment>
<dbReference type="EMBL" id="JACIJC010000003">
    <property type="protein sequence ID" value="MBB5686215.1"/>
    <property type="molecule type" value="Genomic_DNA"/>
</dbReference>
<feature type="domain" description="Peptidase M16 C-terminal" evidence="11">
    <location>
        <begin position="238"/>
        <end position="297"/>
    </location>
</feature>
<keyword evidence="5 12" id="KW-0378">Hydrolase</keyword>
<sequence>MKFLYWRFAPLALISLIAAPALATVVLSTTPVAKEAPASAAPAKQQSAETPWLYLNSDVPQQKEWLFGTLPNGVRYAIRKNGVPPGQVSVRVRIDAGSLMEDDGEQGFAHFLEHLSFRGSKEVPEGESKRAWQRLGVTFGSDSNASTTATETVYKLDLPNAKEAGLDESLNILASMMESPNIIDSTVSAERAVVMAEQREAFGAAVKIGDASRETFFSGQKLAKRSTIGTVETLTGATAAGLQAFHDRWYRPERAVVVISGDMDPALMEGMVKKHFASWKGTGPNPADPDFGQPDPNAPVSAAIVEPSFPGIVQIGILRPWAPVADTIVYNEGLMIEAIALRIINRRLETRARVGGSYLQAAVEQEDSSRSADTTTVSIFPIGDDWQAAVRDVRAVIDDATTNAPAQADIDREVNEFDLALLNTLENEAAEPGSKQADDLVRAVDICETVTTSQGALDIFRGAKRLFTPEQMLTATKRLMQGSVPPRILLTTPKPVENAAALAATALTENVSSLAANTKARDVTFADLPRLGTPAKVVKRSMLDSIAIETVELSNGVKLILFPNAGEPGKIYVSARFGNGYQALPRDKPSLAWTGGMAMVPSGIGKLGIEELDALSNGRKINLGFDITEDAFVLGGETRAVDLADQLKLMAAKLKKPGWDPAPVIRARAQMLAGYEIMNGAPGSVLQRDLDALVRGGDPRWATPSRDEIAALTPKAFRKFWKPILKTGPIEVQIFGDFKAEDAIEAARQSFGALRLRKPAKIIGENALTGIPVHNDAPVMRTHKGPPDQAAAVLAWPTGGGVENIAEARRLEVLAAIFNDRLFDKLRSEAGASYSPSVSSQWPTGMANGGYLMVLGQLKPGGTDQFFKLSREIAADLATTLVEPDELARALGPIKQYYMRASTGNQFWLRETAGSTRNPQKIDAMESLASDLLRITPQDVQAMAQRYLGADKSWSMVVLPETKAADVGAVLTPAR</sequence>
<evidence type="ECO:0000256" key="8">
    <source>
        <dbReference type="RuleBase" id="RU004447"/>
    </source>
</evidence>
<dbReference type="PANTHER" id="PTHR43690">
    <property type="entry name" value="NARDILYSIN"/>
    <property type="match status" value="1"/>
</dbReference>
<organism evidence="12 13">
    <name type="scientific">Sphingobium boeckii</name>
    <dbReference type="NCBI Taxonomy" id="1082345"/>
    <lineage>
        <taxon>Bacteria</taxon>
        <taxon>Pseudomonadati</taxon>
        <taxon>Pseudomonadota</taxon>
        <taxon>Alphaproteobacteria</taxon>
        <taxon>Sphingomonadales</taxon>
        <taxon>Sphingomonadaceae</taxon>
        <taxon>Sphingobium</taxon>
    </lineage>
</organism>
<dbReference type="GO" id="GO:0046872">
    <property type="term" value="F:metal ion binding"/>
    <property type="evidence" value="ECO:0007669"/>
    <property type="project" value="UniProtKB-KW"/>
</dbReference>
<keyword evidence="4" id="KW-0479">Metal-binding</keyword>
<dbReference type="Pfam" id="PF05193">
    <property type="entry name" value="Peptidase_M16_C"/>
    <property type="match status" value="2"/>
</dbReference>
<feature type="chain" id="PRO_5031244705" evidence="9">
    <location>
        <begin position="24"/>
        <end position="975"/>
    </location>
</feature>
<keyword evidence="13" id="KW-1185">Reference proteome</keyword>
<accession>A0A7W9AIA8</accession>
<keyword evidence="3 12" id="KW-0645">Protease</keyword>
<evidence type="ECO:0000256" key="9">
    <source>
        <dbReference type="SAM" id="SignalP"/>
    </source>
</evidence>
<evidence type="ECO:0000256" key="7">
    <source>
        <dbReference type="ARBA" id="ARBA00023049"/>
    </source>
</evidence>
<dbReference type="EC" id="3.4.24.-" evidence="12"/>